<feature type="domain" description="Bacterial virulence protein VirB8" evidence="5">
    <location>
        <begin position="10"/>
        <end position="218"/>
    </location>
</feature>
<evidence type="ECO:0000256" key="2">
    <source>
        <dbReference type="ARBA" id="ARBA00022692"/>
    </source>
</evidence>
<keyword evidence="3" id="KW-1133">Transmembrane helix</keyword>
<sequence length="222" mass="24370">MLSNPDYLAARQEWLERYGSYIAQARNWRIAALSAIGIAALFGAGMVYEADRVHVVPYVVEVDKLGKAVELAQAVRAGSFAQPVVQHIVSRFAWLAFTRSPDKYVQKHFIDESYHYIASSAEPSLDAFYAQHNPYAAYSNKTQGNTVTIQSAVPVGQVTGKGGSYIVDFLVKHYGPHGGVDGEQNWQGTVTYATVPPSNNPNVLKGNPFGIYITHFAFSPQV</sequence>
<name>A0A2W1K0N6_ACIFR</name>
<dbReference type="InterPro" id="IPR007430">
    <property type="entry name" value="VirB8"/>
</dbReference>
<keyword evidence="4" id="KW-0472">Membrane</keyword>
<protein>
    <submittedName>
        <fullName evidence="6">Type IV secretion system protein</fullName>
    </submittedName>
</protein>
<keyword evidence="2" id="KW-0812">Transmembrane</keyword>
<proteinExistence type="predicted"/>
<dbReference type="Pfam" id="PF04335">
    <property type="entry name" value="VirB8"/>
    <property type="match status" value="1"/>
</dbReference>
<dbReference type="Gene3D" id="3.10.450.230">
    <property type="entry name" value="VirB8 protein"/>
    <property type="match status" value="1"/>
</dbReference>
<dbReference type="EMBL" id="QKQP01000008">
    <property type="protein sequence ID" value="PZD80228.1"/>
    <property type="molecule type" value="Genomic_DNA"/>
</dbReference>
<evidence type="ECO:0000256" key="3">
    <source>
        <dbReference type="ARBA" id="ARBA00022989"/>
    </source>
</evidence>
<evidence type="ECO:0000256" key="1">
    <source>
        <dbReference type="ARBA" id="ARBA00004167"/>
    </source>
</evidence>
<comment type="caution">
    <text evidence="6">The sequence shown here is derived from an EMBL/GenBank/DDBJ whole genome shotgun (WGS) entry which is preliminary data.</text>
</comment>
<evidence type="ECO:0000313" key="6">
    <source>
        <dbReference type="EMBL" id="PZD80228.1"/>
    </source>
</evidence>
<dbReference type="AlphaFoldDB" id="A0A2W1K0N6"/>
<reference evidence="6 7" key="1">
    <citation type="submission" date="2018-06" db="EMBL/GenBank/DDBJ databases">
        <title>Draft sequence of Acidithiobacillus ferrooxidans CCM 4253.</title>
        <authorList>
            <person name="Moya-Beltran A."/>
            <person name="Castro M."/>
            <person name="Covarrubias P.C."/>
            <person name="Issotta F."/>
            <person name="Janiczek O."/>
            <person name="Mandl M."/>
            <person name="Kucera J."/>
            <person name="Quatrini R."/>
        </authorList>
    </citation>
    <scope>NUCLEOTIDE SEQUENCE [LARGE SCALE GENOMIC DNA]</scope>
    <source>
        <strain evidence="6 7">CCM 4253</strain>
    </source>
</reference>
<dbReference type="OrthoDB" id="597581at2"/>
<dbReference type="CDD" id="cd16425">
    <property type="entry name" value="TrbF"/>
    <property type="match status" value="1"/>
</dbReference>
<organism evidence="6 7">
    <name type="scientific">Acidithiobacillus ferrooxidans</name>
    <name type="common">Thiobacillus ferrooxidans</name>
    <dbReference type="NCBI Taxonomy" id="920"/>
    <lineage>
        <taxon>Bacteria</taxon>
        <taxon>Pseudomonadati</taxon>
        <taxon>Pseudomonadota</taxon>
        <taxon>Acidithiobacillia</taxon>
        <taxon>Acidithiobacillales</taxon>
        <taxon>Acidithiobacillaceae</taxon>
        <taxon>Acidithiobacillus</taxon>
    </lineage>
</organism>
<dbReference type="Proteomes" id="UP000248886">
    <property type="component" value="Unassembled WGS sequence"/>
</dbReference>
<evidence type="ECO:0000313" key="7">
    <source>
        <dbReference type="Proteomes" id="UP000248886"/>
    </source>
</evidence>
<accession>A0A2W1K0N6</accession>
<gene>
    <name evidence="6" type="ORF">DN052_13635</name>
</gene>
<dbReference type="GO" id="GO:0016020">
    <property type="term" value="C:membrane"/>
    <property type="evidence" value="ECO:0007669"/>
    <property type="project" value="UniProtKB-SubCell"/>
</dbReference>
<comment type="subcellular location">
    <subcellularLocation>
        <location evidence="1">Membrane</location>
        <topology evidence="1">Single-pass membrane protein</topology>
    </subcellularLocation>
</comment>
<dbReference type="InterPro" id="IPR032710">
    <property type="entry name" value="NTF2-like_dom_sf"/>
</dbReference>
<dbReference type="InterPro" id="IPR035658">
    <property type="entry name" value="TrbF"/>
</dbReference>
<evidence type="ECO:0000259" key="5">
    <source>
        <dbReference type="Pfam" id="PF04335"/>
    </source>
</evidence>
<dbReference type="SUPFAM" id="SSF54427">
    <property type="entry name" value="NTF2-like"/>
    <property type="match status" value="1"/>
</dbReference>
<evidence type="ECO:0000256" key="4">
    <source>
        <dbReference type="ARBA" id="ARBA00023136"/>
    </source>
</evidence>
<dbReference type="RefSeq" id="WP_054608924.1">
    <property type="nucleotide sequence ID" value="NZ_AP025160.1"/>
</dbReference>